<dbReference type="AlphaFoldDB" id="A0A7W6C221"/>
<gene>
    <name evidence="1" type="ORF">GGR39_002357</name>
</gene>
<organism evidence="1 2">
    <name type="scientific">Novosphingobium fluoreni</name>
    <dbReference type="NCBI Taxonomy" id="1391222"/>
    <lineage>
        <taxon>Bacteria</taxon>
        <taxon>Pseudomonadati</taxon>
        <taxon>Pseudomonadota</taxon>
        <taxon>Alphaproteobacteria</taxon>
        <taxon>Sphingomonadales</taxon>
        <taxon>Sphingomonadaceae</taxon>
        <taxon>Novosphingobium</taxon>
    </lineage>
</organism>
<comment type="caution">
    <text evidence="1">The sequence shown here is derived from an EMBL/GenBank/DDBJ whole genome shotgun (WGS) entry which is preliminary data.</text>
</comment>
<protein>
    <submittedName>
        <fullName evidence="1">Uncharacterized protein</fullName>
    </submittedName>
</protein>
<dbReference type="EMBL" id="JACIDY010000005">
    <property type="protein sequence ID" value="MBB3940700.1"/>
    <property type="molecule type" value="Genomic_DNA"/>
</dbReference>
<reference evidence="1 2" key="1">
    <citation type="submission" date="2020-08" db="EMBL/GenBank/DDBJ databases">
        <title>Genomic Encyclopedia of Type Strains, Phase IV (KMG-IV): sequencing the most valuable type-strain genomes for metagenomic binning, comparative biology and taxonomic classification.</title>
        <authorList>
            <person name="Goeker M."/>
        </authorList>
    </citation>
    <scope>NUCLEOTIDE SEQUENCE [LARGE SCALE GENOMIC DNA]</scope>
    <source>
        <strain evidence="1 2">DSM 27568</strain>
    </source>
</reference>
<dbReference type="Proteomes" id="UP000561459">
    <property type="component" value="Unassembled WGS sequence"/>
</dbReference>
<accession>A0A7W6C221</accession>
<evidence type="ECO:0000313" key="1">
    <source>
        <dbReference type="EMBL" id="MBB3940700.1"/>
    </source>
</evidence>
<keyword evidence="2" id="KW-1185">Reference proteome</keyword>
<sequence>MKTILLLGTTVIAGAVRYATEGPILVRNDEEADRLVELGLAVEHDEDIGANDTDEGPDYERDNLGELDLKKADKNQLLVIAAYEKADVPQGDAATKADLVKAIEVKRNAPAS</sequence>
<dbReference type="RefSeq" id="WP_183617287.1">
    <property type="nucleotide sequence ID" value="NZ_JACIDY010000005.1"/>
</dbReference>
<proteinExistence type="predicted"/>
<name>A0A7W6C221_9SPHN</name>
<evidence type="ECO:0000313" key="2">
    <source>
        <dbReference type="Proteomes" id="UP000561459"/>
    </source>
</evidence>